<proteinExistence type="predicted"/>
<evidence type="ECO:0000313" key="1">
    <source>
        <dbReference type="EMBL" id="MFL0247509.1"/>
    </source>
</evidence>
<reference evidence="1 2" key="1">
    <citation type="submission" date="2024-11" db="EMBL/GenBank/DDBJ databases">
        <authorList>
            <person name="Heng Y.C."/>
            <person name="Lim A.C.H."/>
            <person name="Lee J.K.Y."/>
            <person name="Kittelmann S."/>
        </authorList>
    </citation>
    <scope>NUCLEOTIDE SEQUENCE [LARGE SCALE GENOMIC DNA]</scope>
    <source>
        <strain evidence="1 2">WILCCON 0185</strain>
    </source>
</reference>
<protein>
    <recommendedName>
        <fullName evidence="3">S1 motif domain-containing protein</fullName>
    </recommendedName>
</protein>
<organism evidence="1 2">
    <name type="scientific">Candidatus Clostridium stratigraminis</name>
    <dbReference type="NCBI Taxonomy" id="3381661"/>
    <lineage>
        <taxon>Bacteria</taxon>
        <taxon>Bacillati</taxon>
        <taxon>Bacillota</taxon>
        <taxon>Clostridia</taxon>
        <taxon>Eubacteriales</taxon>
        <taxon>Clostridiaceae</taxon>
        <taxon>Clostridium</taxon>
    </lineage>
</organism>
<evidence type="ECO:0000313" key="2">
    <source>
        <dbReference type="Proteomes" id="UP001623591"/>
    </source>
</evidence>
<dbReference type="EMBL" id="JBJHZZ010000007">
    <property type="protein sequence ID" value="MFL0247509.1"/>
    <property type="molecule type" value="Genomic_DNA"/>
</dbReference>
<evidence type="ECO:0008006" key="3">
    <source>
        <dbReference type="Google" id="ProtNLM"/>
    </source>
</evidence>
<dbReference type="RefSeq" id="WP_406769960.1">
    <property type="nucleotide sequence ID" value="NZ_JBJHZZ010000007.1"/>
</dbReference>
<dbReference type="Proteomes" id="UP001623591">
    <property type="component" value="Unassembled WGS sequence"/>
</dbReference>
<name>A0ABW8T4N7_9CLOT</name>
<comment type="caution">
    <text evidence="1">The sequence shown here is derived from an EMBL/GenBank/DDBJ whole genome shotgun (WGS) entry which is preliminary data.</text>
</comment>
<gene>
    <name evidence="1" type="ORF">ACJDUG_11065</name>
</gene>
<accession>A0ABW8T4N7</accession>
<sequence>MQGIVIEVFSTEAYVSLPDGRNISIGLAHLPSNVKAGSTINFEPSKLQMVNHTIGQIII</sequence>
<keyword evidence="2" id="KW-1185">Reference proteome</keyword>